<accession>A0A7V5UFN6</accession>
<feature type="domain" description="Na+/H+ antiporter NhaC-like C-terminal" evidence="7">
    <location>
        <begin position="25"/>
        <end position="205"/>
    </location>
</feature>
<keyword evidence="5 6" id="KW-0472">Membrane</keyword>
<name>A0A7V5UFN6_CALAY</name>
<evidence type="ECO:0000256" key="5">
    <source>
        <dbReference type="ARBA" id="ARBA00023136"/>
    </source>
</evidence>
<organism evidence="8">
    <name type="scientific">Caldithrix abyssi</name>
    <dbReference type="NCBI Taxonomy" id="187145"/>
    <lineage>
        <taxon>Bacteria</taxon>
        <taxon>Pseudomonadati</taxon>
        <taxon>Calditrichota</taxon>
        <taxon>Calditrichia</taxon>
        <taxon>Calditrichales</taxon>
        <taxon>Calditrichaceae</taxon>
        <taxon>Caldithrix</taxon>
    </lineage>
</organism>
<feature type="transmembrane region" description="Helical" evidence="6">
    <location>
        <begin position="56"/>
        <end position="77"/>
    </location>
</feature>
<comment type="caution">
    <text evidence="8">The sequence shown here is derived from an EMBL/GenBank/DDBJ whole genome shotgun (WGS) entry which is preliminary data.</text>
</comment>
<evidence type="ECO:0000256" key="6">
    <source>
        <dbReference type="SAM" id="Phobius"/>
    </source>
</evidence>
<feature type="transmembrane region" description="Helical" evidence="6">
    <location>
        <begin position="26"/>
        <end position="44"/>
    </location>
</feature>
<feature type="non-terminal residue" evidence="8">
    <location>
        <position position="1"/>
    </location>
</feature>
<dbReference type="InterPro" id="IPR018461">
    <property type="entry name" value="Na/H_Antiport_NhaC-like_C"/>
</dbReference>
<comment type="subcellular location">
    <subcellularLocation>
        <location evidence="1">Cell membrane</location>
        <topology evidence="1">Multi-pass membrane protein</topology>
    </subcellularLocation>
</comment>
<dbReference type="GO" id="GO:0005886">
    <property type="term" value="C:plasma membrane"/>
    <property type="evidence" value="ECO:0007669"/>
    <property type="project" value="UniProtKB-SubCell"/>
</dbReference>
<evidence type="ECO:0000313" key="8">
    <source>
        <dbReference type="EMBL" id="HHJ53550.1"/>
    </source>
</evidence>
<evidence type="ECO:0000256" key="3">
    <source>
        <dbReference type="ARBA" id="ARBA00022692"/>
    </source>
</evidence>
<gene>
    <name evidence="8" type="ORF">ENJ89_10175</name>
</gene>
<keyword evidence="2" id="KW-1003">Cell membrane</keyword>
<feature type="transmembrane region" description="Helical" evidence="6">
    <location>
        <begin position="97"/>
        <end position="115"/>
    </location>
</feature>
<dbReference type="PANTHER" id="PTHR43478:SF1">
    <property type="entry name" value="NA+_H+ ANTIPORTER NHAC-LIKE C-TERMINAL DOMAIN-CONTAINING PROTEIN"/>
    <property type="match status" value="1"/>
</dbReference>
<evidence type="ECO:0000259" key="7">
    <source>
        <dbReference type="Pfam" id="PF03553"/>
    </source>
</evidence>
<feature type="transmembrane region" description="Helical" evidence="6">
    <location>
        <begin position="122"/>
        <end position="139"/>
    </location>
</feature>
<dbReference type="PANTHER" id="PTHR43478">
    <property type="entry name" value="NA+/H+ ANTIPORTER-RELATED"/>
    <property type="match status" value="1"/>
</dbReference>
<protein>
    <submittedName>
        <fullName evidence="8">Sodium:solute symporter</fullName>
    </submittedName>
</protein>
<dbReference type="Proteomes" id="UP000886124">
    <property type="component" value="Unassembled WGS sequence"/>
</dbReference>
<evidence type="ECO:0000256" key="2">
    <source>
        <dbReference type="ARBA" id="ARBA00022475"/>
    </source>
</evidence>
<feature type="transmembrane region" description="Helical" evidence="6">
    <location>
        <begin position="186"/>
        <end position="206"/>
    </location>
</feature>
<evidence type="ECO:0000256" key="1">
    <source>
        <dbReference type="ARBA" id="ARBA00004651"/>
    </source>
</evidence>
<dbReference type="AlphaFoldDB" id="A0A7V5UFN6"/>
<keyword evidence="4 6" id="KW-1133">Transmembrane helix</keyword>
<keyword evidence="3 6" id="KW-0812">Transmembrane</keyword>
<dbReference type="Pfam" id="PF03553">
    <property type="entry name" value="Na_H_antiporter"/>
    <property type="match status" value="1"/>
</dbReference>
<proteinExistence type="predicted"/>
<sequence>NVANIDQLPLWKAIFKALGQGSGSSAVLWAVLTALTVSAILYRVQKIFRLRELMDLTFKGIGGLIPLALLMMMAFAIGRVSRELGTGLYAAELSRQWLSPHFVPVILFVISSFIAFSTGTSWGTFAIMIAVGIPMAQAMDVSIPLTVGAVLGGGVFGDHCSPISDTTIIASMASASDHIDHVKTQLPYALLAAAVSALLYLIMGFVF</sequence>
<reference evidence="8" key="1">
    <citation type="journal article" date="2020" name="mSystems">
        <title>Genome- and Community-Level Interaction Insights into Carbon Utilization and Element Cycling Functions of Hydrothermarchaeota in Hydrothermal Sediment.</title>
        <authorList>
            <person name="Zhou Z."/>
            <person name="Liu Y."/>
            <person name="Xu W."/>
            <person name="Pan J."/>
            <person name="Luo Z.H."/>
            <person name="Li M."/>
        </authorList>
    </citation>
    <scope>NUCLEOTIDE SEQUENCE [LARGE SCALE GENOMIC DNA]</scope>
    <source>
        <strain evidence="8">HyVt-527</strain>
    </source>
</reference>
<dbReference type="EMBL" id="DROD01000645">
    <property type="protein sequence ID" value="HHJ53550.1"/>
    <property type="molecule type" value="Genomic_DNA"/>
</dbReference>
<evidence type="ECO:0000256" key="4">
    <source>
        <dbReference type="ARBA" id="ARBA00022989"/>
    </source>
</evidence>